<keyword evidence="2" id="KW-1185">Reference proteome</keyword>
<evidence type="ECO:0000313" key="1">
    <source>
        <dbReference type="EMBL" id="GAC03885.1"/>
    </source>
</evidence>
<accession>A0ABQ0I3G4</accession>
<comment type="caution">
    <text evidence="1">The sequence shown here is derived from an EMBL/GenBank/DDBJ whole genome shotgun (WGS) entry which is preliminary data.</text>
</comment>
<dbReference type="EMBL" id="BAEK01000020">
    <property type="protein sequence ID" value="GAC03885.1"/>
    <property type="molecule type" value="Genomic_DNA"/>
</dbReference>
<proteinExistence type="predicted"/>
<name>A0ABQ0I3G4_9ALTE</name>
<organism evidence="1 2">
    <name type="scientific">Paraglaciecola agarilytica NO2</name>
    <dbReference type="NCBI Taxonomy" id="1125747"/>
    <lineage>
        <taxon>Bacteria</taxon>
        <taxon>Pseudomonadati</taxon>
        <taxon>Pseudomonadota</taxon>
        <taxon>Gammaproteobacteria</taxon>
        <taxon>Alteromonadales</taxon>
        <taxon>Alteromonadaceae</taxon>
        <taxon>Paraglaciecola</taxon>
    </lineage>
</organism>
<sequence>MWAKIRAERVSPRVFCPARAAGELDFFVRLHADLLAARYPS</sequence>
<gene>
    <name evidence="1" type="ORF">GAGA_1022</name>
</gene>
<protein>
    <submittedName>
        <fullName evidence="1">Uncharacterized protein</fullName>
    </submittedName>
</protein>
<evidence type="ECO:0000313" key="2">
    <source>
        <dbReference type="Proteomes" id="UP000008372"/>
    </source>
</evidence>
<dbReference type="Proteomes" id="UP000008372">
    <property type="component" value="Unassembled WGS sequence"/>
</dbReference>
<reference evidence="1 2" key="1">
    <citation type="journal article" date="2014" name="Environ. Microbiol.">
        <title>Comparative genomics of the marine bacterial genus Glaciecola reveals the high degree of genomic diversity and genomic characteristic for cold adaptation.</title>
        <authorList>
            <person name="Qin Q.L."/>
            <person name="Xie B.B."/>
            <person name="Yu Y."/>
            <person name="Shu Y.L."/>
            <person name="Rong J.C."/>
            <person name="Zhang Y.J."/>
            <person name="Zhao D.L."/>
            <person name="Chen X.L."/>
            <person name="Zhang X.Y."/>
            <person name="Chen B."/>
            <person name="Zhou B.C."/>
            <person name="Zhang Y.Z."/>
        </authorList>
    </citation>
    <scope>NUCLEOTIDE SEQUENCE [LARGE SCALE GENOMIC DNA]</scope>
    <source>
        <strain evidence="1 2">NO2</strain>
    </source>
</reference>